<sequence>MAESGLERLFIAVALTEAAREAIAAHLRSSLPGGVPGRVPPAANWHLTLRFLGDTSRADRATIRDALAAADLGPAFHVGFGGLGAFPNPRRARVLWMGVDEGADRLRELAAIAESAARAAGFAPEEKRFTPHLTLSRIQPARTVADEVARVPSLGLRMPVRELVIYRSHLGGGPARYEAVEHFPLR</sequence>
<dbReference type="SUPFAM" id="SSF55144">
    <property type="entry name" value="LigT-like"/>
    <property type="match status" value="1"/>
</dbReference>
<dbReference type="Gene3D" id="3.90.1140.10">
    <property type="entry name" value="Cyclic phosphodiesterase"/>
    <property type="match status" value="1"/>
</dbReference>
<dbReference type="InterPro" id="IPR009097">
    <property type="entry name" value="Cyclic_Pdiesterase"/>
</dbReference>
<accession>A0A841H6P9</accession>
<evidence type="ECO:0000256" key="1">
    <source>
        <dbReference type="ARBA" id="ARBA00022801"/>
    </source>
</evidence>
<name>A0A841H6P9_9BACT</name>
<reference evidence="3 4" key="1">
    <citation type="submission" date="2020-08" db="EMBL/GenBank/DDBJ databases">
        <title>Genomic Encyclopedia of Type Strains, Phase IV (KMG-IV): sequencing the most valuable type-strain genomes for metagenomic binning, comparative biology and taxonomic classification.</title>
        <authorList>
            <person name="Goeker M."/>
        </authorList>
    </citation>
    <scope>NUCLEOTIDE SEQUENCE [LARGE SCALE GENOMIC DNA]</scope>
    <source>
        <strain evidence="3 4">DSM 29007</strain>
    </source>
</reference>
<comment type="catalytic activity">
    <reaction evidence="2">
        <text>a 3'-end 2',3'-cyclophospho-ribonucleotide-RNA + H2O = a 3'-end 2'-phospho-ribonucleotide-RNA + H(+)</text>
        <dbReference type="Rhea" id="RHEA:11828"/>
        <dbReference type="Rhea" id="RHEA-COMP:10464"/>
        <dbReference type="Rhea" id="RHEA-COMP:17353"/>
        <dbReference type="ChEBI" id="CHEBI:15377"/>
        <dbReference type="ChEBI" id="CHEBI:15378"/>
        <dbReference type="ChEBI" id="CHEBI:83064"/>
        <dbReference type="ChEBI" id="CHEBI:173113"/>
        <dbReference type="EC" id="3.1.4.58"/>
    </reaction>
</comment>
<dbReference type="PANTHER" id="PTHR35561">
    <property type="entry name" value="RNA 2',3'-CYCLIC PHOSPHODIESTERASE"/>
    <property type="match status" value="1"/>
</dbReference>
<comment type="function">
    <text evidence="2">Hydrolyzes RNA 2',3'-cyclic phosphodiester to an RNA 2'-phosphomonoester.</text>
</comment>
<evidence type="ECO:0000256" key="2">
    <source>
        <dbReference type="HAMAP-Rule" id="MF_01940"/>
    </source>
</evidence>
<proteinExistence type="inferred from homology"/>
<comment type="similarity">
    <text evidence="2">Belongs to the 2H phosphoesterase superfamily. ThpR family.</text>
</comment>
<keyword evidence="4" id="KW-1185">Reference proteome</keyword>
<evidence type="ECO:0000313" key="4">
    <source>
        <dbReference type="Proteomes" id="UP000582837"/>
    </source>
</evidence>
<dbReference type="GO" id="GO:0004113">
    <property type="term" value="F:2',3'-cyclic-nucleotide 3'-phosphodiesterase activity"/>
    <property type="evidence" value="ECO:0007669"/>
    <property type="project" value="InterPro"/>
</dbReference>
<keyword evidence="1 2" id="KW-0378">Hydrolase</keyword>
<dbReference type="Proteomes" id="UP000582837">
    <property type="component" value="Unassembled WGS sequence"/>
</dbReference>
<feature type="short sequence motif" description="HXTX 2" evidence="2">
    <location>
        <begin position="132"/>
        <end position="135"/>
    </location>
</feature>
<dbReference type="Pfam" id="PF13563">
    <property type="entry name" value="2_5_RNA_ligase2"/>
    <property type="match status" value="1"/>
</dbReference>
<dbReference type="NCBIfam" id="TIGR02258">
    <property type="entry name" value="2_5_ligase"/>
    <property type="match status" value="1"/>
</dbReference>
<dbReference type="EMBL" id="JACHIA010000026">
    <property type="protein sequence ID" value="MBB6073604.1"/>
    <property type="molecule type" value="Genomic_DNA"/>
</dbReference>
<protein>
    <recommendedName>
        <fullName evidence="2">RNA 2',3'-cyclic phosphodiesterase</fullName>
        <shortName evidence="2">RNA 2',3'-CPDase</shortName>
        <ecNumber evidence="2">3.1.4.58</ecNumber>
    </recommendedName>
</protein>
<keyword evidence="3" id="KW-0436">Ligase</keyword>
<evidence type="ECO:0000313" key="3">
    <source>
        <dbReference type="EMBL" id="MBB6073604.1"/>
    </source>
</evidence>
<dbReference type="GO" id="GO:0008664">
    <property type="term" value="F:RNA 2',3'-cyclic 3'-phosphodiesterase activity"/>
    <property type="evidence" value="ECO:0007669"/>
    <property type="project" value="UniProtKB-EC"/>
</dbReference>
<dbReference type="HAMAP" id="MF_01940">
    <property type="entry name" value="RNA_CPDase"/>
    <property type="match status" value="1"/>
</dbReference>
<feature type="short sequence motif" description="HXTX 1" evidence="2">
    <location>
        <begin position="46"/>
        <end position="49"/>
    </location>
</feature>
<comment type="caution">
    <text evidence="3">The sequence shown here is derived from an EMBL/GenBank/DDBJ whole genome shotgun (WGS) entry which is preliminary data.</text>
</comment>
<dbReference type="AlphaFoldDB" id="A0A841H6P9"/>
<dbReference type="RefSeq" id="WP_170034137.1">
    <property type="nucleotide sequence ID" value="NZ_JABDTL010000001.1"/>
</dbReference>
<dbReference type="EC" id="3.1.4.58" evidence="2"/>
<dbReference type="InterPro" id="IPR004175">
    <property type="entry name" value="RNA_CPDase"/>
</dbReference>
<dbReference type="PANTHER" id="PTHR35561:SF1">
    <property type="entry name" value="RNA 2',3'-CYCLIC PHOSPHODIESTERASE"/>
    <property type="match status" value="1"/>
</dbReference>
<feature type="active site" description="Proton acceptor" evidence="2">
    <location>
        <position position="132"/>
    </location>
</feature>
<dbReference type="GO" id="GO:0016874">
    <property type="term" value="F:ligase activity"/>
    <property type="evidence" value="ECO:0007669"/>
    <property type="project" value="UniProtKB-KW"/>
</dbReference>
<feature type="active site" description="Proton donor" evidence="2">
    <location>
        <position position="46"/>
    </location>
</feature>
<gene>
    <name evidence="3" type="ORF">HNQ61_005275</name>
</gene>
<organism evidence="3 4">
    <name type="scientific">Longimicrobium terrae</name>
    <dbReference type="NCBI Taxonomy" id="1639882"/>
    <lineage>
        <taxon>Bacteria</taxon>
        <taxon>Pseudomonadati</taxon>
        <taxon>Gemmatimonadota</taxon>
        <taxon>Longimicrobiia</taxon>
        <taxon>Longimicrobiales</taxon>
        <taxon>Longimicrobiaceae</taxon>
        <taxon>Longimicrobium</taxon>
    </lineage>
</organism>